<dbReference type="Proteomes" id="UP000255099">
    <property type="component" value="Unassembled WGS sequence"/>
</dbReference>
<name>A0A377WA16_KLEPN</name>
<protein>
    <submittedName>
        <fullName evidence="1">Uncharacterized protein</fullName>
    </submittedName>
</protein>
<gene>
    <name evidence="1" type="ORF">NCTC9637_04949</name>
</gene>
<dbReference type="EMBL" id="UGLB01000003">
    <property type="protein sequence ID" value="STT49968.1"/>
    <property type="molecule type" value="Genomic_DNA"/>
</dbReference>
<dbReference type="AlphaFoldDB" id="A0A377WA16"/>
<organism evidence="1 2">
    <name type="scientific">Klebsiella pneumoniae</name>
    <dbReference type="NCBI Taxonomy" id="573"/>
    <lineage>
        <taxon>Bacteria</taxon>
        <taxon>Pseudomonadati</taxon>
        <taxon>Pseudomonadota</taxon>
        <taxon>Gammaproteobacteria</taxon>
        <taxon>Enterobacterales</taxon>
        <taxon>Enterobacteriaceae</taxon>
        <taxon>Klebsiella/Raoultella group</taxon>
        <taxon>Klebsiella</taxon>
        <taxon>Klebsiella pneumoniae complex</taxon>
    </lineage>
</organism>
<evidence type="ECO:0000313" key="1">
    <source>
        <dbReference type="EMBL" id="STT49968.1"/>
    </source>
</evidence>
<sequence>MAVIAGPDFLPTLCALDGAVDILASGSLNGRQHLASGRVDGLEGATAGGRCITTINIKLLFCHSGHNGLLGYGFGKC</sequence>
<proteinExistence type="predicted"/>
<reference evidence="1 2" key="1">
    <citation type="submission" date="2018-06" db="EMBL/GenBank/DDBJ databases">
        <authorList>
            <consortium name="Pathogen Informatics"/>
            <person name="Doyle S."/>
        </authorList>
    </citation>
    <scope>NUCLEOTIDE SEQUENCE [LARGE SCALE GENOMIC DNA]</scope>
    <source>
        <strain evidence="1 2">NCTC9637</strain>
    </source>
</reference>
<accession>A0A377WA16</accession>
<evidence type="ECO:0000313" key="2">
    <source>
        <dbReference type="Proteomes" id="UP000255099"/>
    </source>
</evidence>